<proteinExistence type="predicted"/>
<reference evidence="2" key="1">
    <citation type="journal article" date="2010" name="PLoS Genet.">
        <title>The genome of a pathogenic rhodococcus: cooptive virulence underpinned by key gene acquisitions.</title>
        <authorList>
            <person name="Letek M."/>
            <person name="Gonzalez P."/>
            <person name="Macarthur I."/>
            <person name="Rodriguez H."/>
            <person name="Freeman T.C."/>
            <person name="Valero-Rello A."/>
            <person name="Blanco M."/>
            <person name="Buckley T."/>
            <person name="Cherevach I."/>
            <person name="Fahey R."/>
            <person name="Hapeshi A."/>
            <person name="Holdstock J."/>
            <person name="Leadon D."/>
            <person name="Navas J."/>
            <person name="Ocampo A."/>
            <person name="Quail M.A."/>
            <person name="Sanders M."/>
            <person name="Scortti M.M."/>
            <person name="Prescott J.F."/>
            <person name="Fogarty U."/>
            <person name="Meijer W.G."/>
            <person name="Parkhill J."/>
            <person name="Bentley S.D."/>
            <person name="Vazquez-Boland J.A."/>
        </authorList>
    </citation>
    <scope>NUCLEOTIDE SEQUENCE [LARGE SCALE GENOMIC DNA]</scope>
    <source>
        <strain evidence="2 3">103S</strain>
    </source>
</reference>
<name>A0A3S5YD74_RHOH1</name>
<gene>
    <name evidence="2" type="ordered locus">REQ_44670</name>
</gene>
<feature type="transmembrane region" description="Helical" evidence="1">
    <location>
        <begin position="6"/>
        <end position="27"/>
    </location>
</feature>
<accession>A0A3S5YD74</accession>
<evidence type="ECO:0000313" key="3">
    <source>
        <dbReference type="Proteomes" id="UP000006892"/>
    </source>
</evidence>
<dbReference type="KEGG" id="req:REQ_44670"/>
<keyword evidence="1" id="KW-1133">Transmembrane helix</keyword>
<dbReference type="Proteomes" id="UP001154400">
    <property type="component" value="Chromosome"/>
</dbReference>
<evidence type="ECO:0000313" key="2">
    <source>
        <dbReference type="EMBL" id="CBH50429.1"/>
    </source>
</evidence>
<sequence>MVQQYLNGSITAIAAIFGLVGTGSKILENPPQK</sequence>
<protein>
    <submittedName>
        <fullName evidence="2">Membrane protein</fullName>
    </submittedName>
</protein>
<evidence type="ECO:0000256" key="1">
    <source>
        <dbReference type="SAM" id="Phobius"/>
    </source>
</evidence>
<keyword evidence="1" id="KW-0812">Transmembrane</keyword>
<organism evidence="2">
    <name type="scientific">Rhodococcus hoagii (strain 103S)</name>
    <name type="common">Rhodococcus equi</name>
    <dbReference type="NCBI Taxonomy" id="685727"/>
    <lineage>
        <taxon>Bacteria</taxon>
        <taxon>Bacillati</taxon>
        <taxon>Actinomycetota</taxon>
        <taxon>Actinomycetes</taxon>
        <taxon>Mycobacteriales</taxon>
        <taxon>Nocardiaceae</taxon>
        <taxon>Prescottella</taxon>
    </lineage>
</organism>
<dbReference type="AlphaFoldDB" id="A0A3S5YD74"/>
<keyword evidence="1" id="KW-0472">Membrane</keyword>
<dbReference type="EMBL" id="FN563149">
    <property type="protein sequence ID" value="CBH50429.1"/>
    <property type="molecule type" value="Genomic_DNA"/>
</dbReference>